<keyword evidence="5 6" id="KW-0460">Magnesium</keyword>
<dbReference type="AlphaFoldDB" id="A0A840HZ27"/>
<dbReference type="SUPFAM" id="SSF56655">
    <property type="entry name" value="Carbohydrate phosphatase"/>
    <property type="match status" value="1"/>
</dbReference>
<dbReference type="EMBL" id="JACHOB010000001">
    <property type="protein sequence ID" value="MBB4657687.1"/>
    <property type="molecule type" value="Genomic_DNA"/>
</dbReference>
<dbReference type="GO" id="GO:0052834">
    <property type="term" value="F:inositol monophosphate phosphatase activity"/>
    <property type="evidence" value="ECO:0007669"/>
    <property type="project" value="UniProtKB-EC"/>
</dbReference>
<proteinExistence type="inferred from homology"/>
<comment type="cofactor">
    <cofactor evidence="1 6">
        <name>Mg(2+)</name>
        <dbReference type="ChEBI" id="CHEBI:18420"/>
    </cofactor>
</comment>
<feature type="binding site" evidence="6">
    <location>
        <position position="83"/>
    </location>
    <ligand>
        <name>Mg(2+)</name>
        <dbReference type="ChEBI" id="CHEBI:18420"/>
        <label>1</label>
        <note>catalytic</note>
    </ligand>
</feature>
<organism evidence="7 8">
    <name type="scientific">Parvularcula dongshanensis</name>
    <dbReference type="NCBI Taxonomy" id="1173995"/>
    <lineage>
        <taxon>Bacteria</taxon>
        <taxon>Pseudomonadati</taxon>
        <taxon>Pseudomonadota</taxon>
        <taxon>Alphaproteobacteria</taxon>
        <taxon>Parvularculales</taxon>
        <taxon>Parvularculaceae</taxon>
        <taxon>Parvularcula</taxon>
    </lineage>
</organism>
<dbReference type="GO" id="GO:0000105">
    <property type="term" value="P:L-histidine biosynthetic process"/>
    <property type="evidence" value="ECO:0007669"/>
    <property type="project" value="TreeGrafter"/>
</dbReference>
<protein>
    <submittedName>
        <fullName evidence="7">Myo-inositol-1(Or 4)-monophosphatase</fullName>
        <ecNumber evidence="7">3.1.3.25</ecNumber>
    </submittedName>
</protein>
<comment type="similarity">
    <text evidence="2">Belongs to the inositol monophosphatase superfamily.</text>
</comment>
<feature type="binding site" evidence="6">
    <location>
        <position position="86"/>
    </location>
    <ligand>
        <name>Mg(2+)</name>
        <dbReference type="ChEBI" id="CHEBI:18420"/>
        <label>1</label>
        <note>catalytic</note>
    </ligand>
</feature>
<feature type="binding site" evidence="6">
    <location>
        <position position="216"/>
    </location>
    <ligand>
        <name>Mg(2+)</name>
        <dbReference type="ChEBI" id="CHEBI:18420"/>
        <label>1</label>
        <note>catalytic</note>
    </ligand>
</feature>
<sequence>MTDHLDFALTLADLAAAQTVPRFRTDIAAENKDASAYDPVTAADREAERAMRRAVLDALPGHGVLGEEDGETPGAGRWRWVFDPVDGTRSFVCGVPLWTTLIGLEEEGTPMLGIIDQPVMGERWWGGRGLPARLRDRSGEREVRTSGCARLSDARIMVTDIRCARGAYLSADEAGRVGRLAEGGRLLRQGLDSYAFGLVASGQMDLVVEAQLKWHDVAAVAPVVEAAGGTVTDWAGRPLREGWDGTAVVAATADLAAAARDALTG</sequence>
<evidence type="ECO:0000313" key="7">
    <source>
        <dbReference type="EMBL" id="MBB4657687.1"/>
    </source>
</evidence>
<dbReference type="Pfam" id="PF00459">
    <property type="entry name" value="Inositol_P"/>
    <property type="match status" value="1"/>
</dbReference>
<keyword evidence="8" id="KW-1185">Reference proteome</keyword>
<evidence type="ECO:0000256" key="6">
    <source>
        <dbReference type="PIRSR" id="PIRSR600760-2"/>
    </source>
</evidence>
<dbReference type="Gene3D" id="3.30.540.10">
    <property type="entry name" value="Fructose-1,6-Bisphosphatase, subunit A, domain 1"/>
    <property type="match status" value="1"/>
</dbReference>
<dbReference type="PANTHER" id="PTHR43200">
    <property type="entry name" value="PHOSPHATASE"/>
    <property type="match status" value="1"/>
</dbReference>
<evidence type="ECO:0000313" key="8">
    <source>
        <dbReference type="Proteomes" id="UP000563524"/>
    </source>
</evidence>
<evidence type="ECO:0000256" key="4">
    <source>
        <dbReference type="ARBA" id="ARBA00022801"/>
    </source>
</evidence>
<dbReference type="PANTHER" id="PTHR43200:SF6">
    <property type="entry name" value="3'(2'),5'-BISPHOSPHATE NUCLEOTIDASE"/>
    <property type="match status" value="1"/>
</dbReference>
<accession>A0A840HZ27</accession>
<keyword evidence="3 6" id="KW-0479">Metal-binding</keyword>
<name>A0A840HZ27_9PROT</name>
<keyword evidence="4 7" id="KW-0378">Hydrolase</keyword>
<dbReference type="RefSeq" id="WP_183814992.1">
    <property type="nucleotide sequence ID" value="NZ_JACHOB010000001.1"/>
</dbReference>
<evidence type="ECO:0000256" key="2">
    <source>
        <dbReference type="ARBA" id="ARBA00009759"/>
    </source>
</evidence>
<evidence type="ECO:0000256" key="5">
    <source>
        <dbReference type="ARBA" id="ARBA00022842"/>
    </source>
</evidence>
<dbReference type="Gene3D" id="3.40.190.80">
    <property type="match status" value="1"/>
</dbReference>
<reference evidence="7 8" key="1">
    <citation type="submission" date="2020-08" db="EMBL/GenBank/DDBJ databases">
        <title>Genomic Encyclopedia of Type Strains, Phase IV (KMG-IV): sequencing the most valuable type-strain genomes for metagenomic binning, comparative biology and taxonomic classification.</title>
        <authorList>
            <person name="Goeker M."/>
        </authorList>
    </citation>
    <scope>NUCLEOTIDE SEQUENCE [LARGE SCALE GENOMIC DNA]</scope>
    <source>
        <strain evidence="7 8">DSM 102850</strain>
    </source>
</reference>
<gene>
    <name evidence="7" type="ORF">GGQ59_000187</name>
</gene>
<evidence type="ECO:0000256" key="3">
    <source>
        <dbReference type="ARBA" id="ARBA00022723"/>
    </source>
</evidence>
<dbReference type="InterPro" id="IPR000760">
    <property type="entry name" value="Inositol_monophosphatase-like"/>
</dbReference>
<dbReference type="Proteomes" id="UP000563524">
    <property type="component" value="Unassembled WGS sequence"/>
</dbReference>
<comment type="caution">
    <text evidence="7">The sequence shown here is derived from an EMBL/GenBank/DDBJ whole genome shotgun (WGS) entry which is preliminary data.</text>
</comment>
<dbReference type="PRINTS" id="PR00377">
    <property type="entry name" value="IMPHPHTASES"/>
</dbReference>
<evidence type="ECO:0000256" key="1">
    <source>
        <dbReference type="ARBA" id="ARBA00001946"/>
    </source>
</evidence>
<dbReference type="GO" id="GO:0046872">
    <property type="term" value="F:metal ion binding"/>
    <property type="evidence" value="ECO:0007669"/>
    <property type="project" value="UniProtKB-KW"/>
</dbReference>
<feature type="binding site" evidence="6">
    <location>
        <position position="67"/>
    </location>
    <ligand>
        <name>Mg(2+)</name>
        <dbReference type="ChEBI" id="CHEBI:18420"/>
        <label>1</label>
        <note>catalytic</note>
    </ligand>
</feature>
<dbReference type="InterPro" id="IPR051090">
    <property type="entry name" value="Inositol_monoP_superfamily"/>
</dbReference>
<dbReference type="EC" id="3.1.3.25" evidence="7"/>